<dbReference type="GO" id="GO:0140359">
    <property type="term" value="F:ABC-type transporter activity"/>
    <property type="evidence" value="ECO:0007669"/>
    <property type="project" value="InterPro"/>
</dbReference>
<dbReference type="Pfam" id="PF00005">
    <property type="entry name" value="ABC_tran"/>
    <property type="match status" value="1"/>
</dbReference>
<evidence type="ECO:0000256" key="6">
    <source>
        <dbReference type="ARBA" id="ARBA00022989"/>
    </source>
</evidence>
<comment type="caution">
    <text evidence="11">The sequence shown here is derived from an EMBL/GenBank/DDBJ whole genome shotgun (WGS) entry which is preliminary data.</text>
</comment>
<evidence type="ECO:0000256" key="2">
    <source>
        <dbReference type="ARBA" id="ARBA00022448"/>
    </source>
</evidence>
<dbReference type="SUPFAM" id="SSF90123">
    <property type="entry name" value="ABC transporter transmembrane region"/>
    <property type="match status" value="1"/>
</dbReference>
<accession>A0AAN9SAF6</accession>
<keyword evidence="3 8" id="KW-0812">Transmembrane</keyword>
<dbReference type="Proteomes" id="UP001386955">
    <property type="component" value="Unassembled WGS sequence"/>
</dbReference>
<proteinExistence type="predicted"/>
<keyword evidence="4" id="KW-0547">Nucleotide-binding</keyword>
<comment type="subcellular location">
    <subcellularLocation>
        <location evidence="1">Membrane</location>
        <topology evidence="1">Multi-pass membrane protein</topology>
    </subcellularLocation>
</comment>
<sequence>MPISISLSQIQLKPPRYSFNRRNLHPPKPLFLKIKAKSNHHTLRFLKPYILSQHKPILCAWLCSAFSVYSLSTLLSTLPKFPSLSAADSLPLAALLAARFLAGYAQHALLWEAALNAVYNLRLHVFDRVLHRELSFFDGNRAGDVAFRITAEASDLAVTLYTLLNTIVPSTLQLSAMMMQMLLISPTLSLISAMIVPCMVLAVVILGQELRKISKEAHVSIAALSSYLNEMLPAILFVKANNAESCENSKFKRLALIDYSAKLKKKKMKALIPQIIQAIYFGVLSILFAGSMMISRGSFDRYSLVSFVTSLLFLIQPIQDVGKAYNEWRQGEPAAERLLAMTSFKNKVVEKPDAAALNSVTGDLKFCDVSFGYNDDMPHFLNGLNLHIRTGEIVAIVGPSGGGKTTLIKLLLRLYDPKSGCIMIDNHNIQNIRLASLRRHISVVSQDITLFSGTVAENIGYRDLTTKIDMERVMHAAQTANADEFIKKLPEGYKTNIGPRGSTLSGGQRQRMAIARAFYQNSSILILDEATSSLDSKSELLVRQAVERLMQNRTVLVISHRLETVMMAERIFLLDNGTLKELPRSTMLDGHKDSLLSSGLVI</sequence>
<gene>
    <name evidence="11" type="ORF">VNO78_21067</name>
</gene>
<dbReference type="GO" id="GO:0016020">
    <property type="term" value="C:membrane"/>
    <property type="evidence" value="ECO:0007669"/>
    <property type="project" value="UniProtKB-SubCell"/>
</dbReference>
<dbReference type="InterPro" id="IPR011527">
    <property type="entry name" value="ABC1_TM_dom"/>
</dbReference>
<dbReference type="Pfam" id="PF00664">
    <property type="entry name" value="ABC_membrane"/>
    <property type="match status" value="1"/>
</dbReference>
<dbReference type="Gene3D" id="1.20.1560.10">
    <property type="entry name" value="ABC transporter type 1, transmembrane domain"/>
    <property type="match status" value="1"/>
</dbReference>
<evidence type="ECO:0008006" key="13">
    <source>
        <dbReference type="Google" id="ProtNLM"/>
    </source>
</evidence>
<dbReference type="GO" id="GO:0016887">
    <property type="term" value="F:ATP hydrolysis activity"/>
    <property type="evidence" value="ECO:0007669"/>
    <property type="project" value="InterPro"/>
</dbReference>
<dbReference type="InterPro" id="IPR039421">
    <property type="entry name" value="Type_1_exporter"/>
</dbReference>
<evidence type="ECO:0000256" key="5">
    <source>
        <dbReference type="ARBA" id="ARBA00022840"/>
    </source>
</evidence>
<feature type="domain" description="ABC transmembrane type-1" evidence="10">
    <location>
        <begin position="92"/>
        <end position="330"/>
    </location>
</feature>
<protein>
    <recommendedName>
        <fullName evidence="13">ABC transporter B family member 29, chloroplastic</fullName>
    </recommendedName>
</protein>
<dbReference type="InterPro" id="IPR003439">
    <property type="entry name" value="ABC_transporter-like_ATP-bd"/>
</dbReference>
<dbReference type="SMART" id="SM00382">
    <property type="entry name" value="AAA"/>
    <property type="match status" value="1"/>
</dbReference>
<dbReference type="PROSITE" id="PS00211">
    <property type="entry name" value="ABC_TRANSPORTER_1"/>
    <property type="match status" value="1"/>
</dbReference>
<keyword evidence="6 8" id="KW-1133">Transmembrane helix</keyword>
<keyword evidence="2" id="KW-0813">Transport</keyword>
<feature type="domain" description="ABC transporter" evidence="9">
    <location>
        <begin position="364"/>
        <end position="601"/>
    </location>
</feature>
<evidence type="ECO:0000256" key="7">
    <source>
        <dbReference type="ARBA" id="ARBA00023136"/>
    </source>
</evidence>
<dbReference type="PROSITE" id="PS50893">
    <property type="entry name" value="ABC_TRANSPORTER_2"/>
    <property type="match status" value="1"/>
</dbReference>
<dbReference type="PANTHER" id="PTHR24221:SF630">
    <property type="entry name" value="ABC TRANSPORTER B FAMILY MEMBER 29, CHLOROPLASTIC"/>
    <property type="match status" value="1"/>
</dbReference>
<evidence type="ECO:0000256" key="1">
    <source>
        <dbReference type="ARBA" id="ARBA00004141"/>
    </source>
</evidence>
<feature type="transmembrane region" description="Helical" evidence="8">
    <location>
        <begin position="182"/>
        <end position="206"/>
    </location>
</feature>
<evidence type="ECO:0000256" key="4">
    <source>
        <dbReference type="ARBA" id="ARBA00022741"/>
    </source>
</evidence>
<dbReference type="InterPro" id="IPR027417">
    <property type="entry name" value="P-loop_NTPase"/>
</dbReference>
<dbReference type="PROSITE" id="PS50929">
    <property type="entry name" value="ABC_TM1F"/>
    <property type="match status" value="1"/>
</dbReference>
<dbReference type="InterPro" id="IPR036640">
    <property type="entry name" value="ABC1_TM_sf"/>
</dbReference>
<evidence type="ECO:0000256" key="8">
    <source>
        <dbReference type="SAM" id="Phobius"/>
    </source>
</evidence>
<dbReference type="InterPro" id="IPR003593">
    <property type="entry name" value="AAA+_ATPase"/>
</dbReference>
<dbReference type="Gene3D" id="3.40.50.300">
    <property type="entry name" value="P-loop containing nucleotide triphosphate hydrolases"/>
    <property type="match status" value="1"/>
</dbReference>
<feature type="transmembrane region" description="Helical" evidence="8">
    <location>
        <begin position="270"/>
        <end position="290"/>
    </location>
</feature>
<dbReference type="EMBL" id="JAYMYS010000005">
    <property type="protein sequence ID" value="KAK7392623.1"/>
    <property type="molecule type" value="Genomic_DNA"/>
</dbReference>
<dbReference type="CDD" id="cd07346">
    <property type="entry name" value="ABC_6TM_exporters"/>
    <property type="match status" value="1"/>
</dbReference>
<keyword evidence="5" id="KW-0067">ATP-binding</keyword>
<keyword evidence="7 8" id="KW-0472">Membrane</keyword>
<organism evidence="11 12">
    <name type="scientific">Psophocarpus tetragonolobus</name>
    <name type="common">Winged bean</name>
    <name type="synonym">Dolichos tetragonolobus</name>
    <dbReference type="NCBI Taxonomy" id="3891"/>
    <lineage>
        <taxon>Eukaryota</taxon>
        <taxon>Viridiplantae</taxon>
        <taxon>Streptophyta</taxon>
        <taxon>Embryophyta</taxon>
        <taxon>Tracheophyta</taxon>
        <taxon>Spermatophyta</taxon>
        <taxon>Magnoliopsida</taxon>
        <taxon>eudicotyledons</taxon>
        <taxon>Gunneridae</taxon>
        <taxon>Pentapetalae</taxon>
        <taxon>rosids</taxon>
        <taxon>fabids</taxon>
        <taxon>Fabales</taxon>
        <taxon>Fabaceae</taxon>
        <taxon>Papilionoideae</taxon>
        <taxon>50 kb inversion clade</taxon>
        <taxon>NPAAA clade</taxon>
        <taxon>indigoferoid/millettioid clade</taxon>
        <taxon>Phaseoleae</taxon>
        <taxon>Psophocarpus</taxon>
    </lineage>
</organism>
<dbReference type="InterPro" id="IPR017871">
    <property type="entry name" value="ABC_transporter-like_CS"/>
</dbReference>
<evidence type="ECO:0000259" key="9">
    <source>
        <dbReference type="PROSITE" id="PS50893"/>
    </source>
</evidence>
<dbReference type="FunFam" id="1.20.1560.10:FF:000096">
    <property type="entry name" value="ABC transporter related"/>
    <property type="match status" value="1"/>
</dbReference>
<dbReference type="SUPFAM" id="SSF52540">
    <property type="entry name" value="P-loop containing nucleoside triphosphate hydrolases"/>
    <property type="match status" value="1"/>
</dbReference>
<dbReference type="PANTHER" id="PTHR24221">
    <property type="entry name" value="ATP-BINDING CASSETTE SUB-FAMILY B"/>
    <property type="match status" value="1"/>
</dbReference>
<evidence type="ECO:0000256" key="3">
    <source>
        <dbReference type="ARBA" id="ARBA00022692"/>
    </source>
</evidence>
<keyword evidence="12" id="KW-1185">Reference proteome</keyword>
<dbReference type="FunFam" id="3.40.50.300:FF:001371">
    <property type="entry name" value="ABC transporter ATP-binding protein"/>
    <property type="match status" value="1"/>
</dbReference>
<dbReference type="AlphaFoldDB" id="A0AAN9SAF6"/>
<reference evidence="11 12" key="1">
    <citation type="submission" date="2024-01" db="EMBL/GenBank/DDBJ databases">
        <title>The genomes of 5 underutilized Papilionoideae crops provide insights into root nodulation and disease resistanc.</title>
        <authorList>
            <person name="Jiang F."/>
        </authorList>
    </citation>
    <scope>NUCLEOTIDE SEQUENCE [LARGE SCALE GENOMIC DNA]</scope>
    <source>
        <strain evidence="11">DUOXIRENSHENG_FW03</strain>
        <tissue evidence="11">Leaves</tissue>
    </source>
</reference>
<evidence type="ECO:0000313" key="11">
    <source>
        <dbReference type="EMBL" id="KAK7392623.1"/>
    </source>
</evidence>
<dbReference type="GO" id="GO:0005524">
    <property type="term" value="F:ATP binding"/>
    <property type="evidence" value="ECO:0007669"/>
    <property type="project" value="UniProtKB-KW"/>
</dbReference>
<evidence type="ECO:0000313" key="12">
    <source>
        <dbReference type="Proteomes" id="UP001386955"/>
    </source>
</evidence>
<evidence type="ECO:0000259" key="10">
    <source>
        <dbReference type="PROSITE" id="PS50929"/>
    </source>
</evidence>
<name>A0AAN9SAF6_PSOTE</name>